<dbReference type="GO" id="GO:0031119">
    <property type="term" value="P:tRNA pseudouridine synthesis"/>
    <property type="evidence" value="ECO:0007669"/>
    <property type="project" value="TreeGrafter"/>
</dbReference>
<keyword evidence="8" id="KW-1185">Reference proteome</keyword>
<accession>A0A8J6B1H6</accession>
<dbReference type="SUPFAM" id="SSF55120">
    <property type="entry name" value="Pseudouridine synthase"/>
    <property type="match status" value="1"/>
</dbReference>
<dbReference type="InterPro" id="IPR039894">
    <property type="entry name" value="Pus10-like"/>
</dbReference>
<organism evidence="7 8">
    <name type="scientific">Carpediemonas membranifera</name>
    <dbReference type="NCBI Taxonomy" id="201153"/>
    <lineage>
        <taxon>Eukaryota</taxon>
        <taxon>Metamonada</taxon>
        <taxon>Carpediemonas-like organisms</taxon>
        <taxon>Carpediemonas</taxon>
    </lineage>
</organism>
<feature type="region of interest" description="Disordered" evidence="5">
    <location>
        <begin position="544"/>
        <end position="571"/>
    </location>
</feature>
<dbReference type="OrthoDB" id="271937at2759"/>
<dbReference type="Pfam" id="PF21238">
    <property type="entry name" value="Pus10_C"/>
    <property type="match status" value="1"/>
</dbReference>
<dbReference type="InterPro" id="IPR048741">
    <property type="entry name" value="Pus10-like_C"/>
</dbReference>
<keyword evidence="4" id="KW-0413">Isomerase</keyword>
<protein>
    <recommendedName>
        <fullName evidence="2">tRNA pseudouridine(55) synthase</fullName>
        <ecNumber evidence="2">5.4.99.25</ecNumber>
    </recommendedName>
</protein>
<evidence type="ECO:0000313" key="8">
    <source>
        <dbReference type="Proteomes" id="UP000717585"/>
    </source>
</evidence>
<dbReference type="AlphaFoldDB" id="A0A8J6B1H6"/>
<dbReference type="PANTHER" id="PTHR21568:SF0">
    <property type="entry name" value="TRNA PSEUDOURIDINE SYNTHASE PUS10"/>
    <property type="match status" value="1"/>
</dbReference>
<evidence type="ECO:0000256" key="1">
    <source>
        <dbReference type="ARBA" id="ARBA00009652"/>
    </source>
</evidence>
<sequence length="571" mass="62949">MENISACSSLTEPLGALFSATAHYLLSRGVCPYCVLRHLGCKVFNYYKTDATELTKLFNERITECFAETSLPAVTHSPMPTCPLCHGVLPLVATESFRTDMAATILNTGFQFREYQLLFTLPPMLLMRRFAMASDLEEYLAAVPDLDSALVKEYTDAVRTVSKSYTAGEGQFAFIDEKETLKWACGAHIGALVGRPFSPTAPFRVLITVTSSERASIPTFGSGKRKRRNRQTIAPDDPCTVVNNVTAFLKQTTKAELDEIYPRTRLNEPPEVKGSFSIACSNRFVVGRYRKLGRDVSQSEWTPEMKGPTQRDIGPSVGGLIAGAVQEATGSEATKFHAAGREDIDVRMLGNGRPFLVEMINAKTPFVDYSAIQDLINSKFGEAGEHAVEAEGMALSSPEVEKVVIDGEGNKKKHYTAVVYCSTPLDNATVDRINGLTADAGIKISQLTPIRVLHRRSLLDRQREIHNLRLDPIVGTDKFFLLTLITQAGTYVKEFVHGDFNRTMPHLGTVVDQVLGLEHKTRCSILQLDVNRVDLDLPVPPSADYDAERYPGPKEGRGWPLAGLEADIPLE</sequence>
<evidence type="ECO:0000256" key="5">
    <source>
        <dbReference type="SAM" id="MobiDB-lite"/>
    </source>
</evidence>
<dbReference type="EMBL" id="JAHDYR010000006">
    <property type="protein sequence ID" value="KAG9396435.1"/>
    <property type="molecule type" value="Genomic_DNA"/>
</dbReference>
<reference evidence="7" key="1">
    <citation type="submission" date="2021-05" db="EMBL/GenBank/DDBJ databases">
        <title>A free-living protist that lacks canonical eukaryotic 1 DNA replication and segregation systems.</title>
        <authorList>
            <person name="Salas-Leiva D.E."/>
            <person name="Tromer E.C."/>
            <person name="Curtis B.A."/>
            <person name="Jerlstrom-Hultqvist J."/>
            <person name="Kolisko M."/>
            <person name="Yi Z."/>
            <person name="Salas-Leiva J.S."/>
            <person name="Gallot-Lavallee L."/>
            <person name="Kops G.J.P.L."/>
            <person name="Archibald J.M."/>
            <person name="Simpson A.G.B."/>
            <person name="Roger A.J."/>
        </authorList>
    </citation>
    <scope>NUCLEOTIDE SEQUENCE</scope>
    <source>
        <strain evidence="7">BICM</strain>
    </source>
</reference>
<dbReference type="GO" id="GO:0003723">
    <property type="term" value="F:RNA binding"/>
    <property type="evidence" value="ECO:0007669"/>
    <property type="project" value="InterPro"/>
</dbReference>
<name>A0A8J6B1H6_9EUKA</name>
<dbReference type="Proteomes" id="UP000717585">
    <property type="component" value="Unassembled WGS sequence"/>
</dbReference>
<comment type="caution">
    <text evidence="7">The sequence shown here is derived from an EMBL/GenBank/DDBJ whole genome shotgun (WGS) entry which is preliminary data.</text>
</comment>
<evidence type="ECO:0000256" key="2">
    <source>
        <dbReference type="ARBA" id="ARBA00012787"/>
    </source>
</evidence>
<feature type="compositionally biased region" description="Basic and acidic residues" evidence="5">
    <location>
        <begin position="546"/>
        <end position="557"/>
    </location>
</feature>
<gene>
    <name evidence="7" type="ORF">J8273_2166</name>
</gene>
<dbReference type="Gene3D" id="3.30.70.3190">
    <property type="match status" value="1"/>
</dbReference>
<dbReference type="PANTHER" id="PTHR21568">
    <property type="entry name" value="TRNA PSEUDOURIDINE SYNTHASE PUS10"/>
    <property type="match status" value="1"/>
</dbReference>
<dbReference type="EC" id="5.4.99.25" evidence="2"/>
<keyword evidence="3" id="KW-0819">tRNA processing</keyword>
<evidence type="ECO:0000259" key="6">
    <source>
        <dbReference type="Pfam" id="PF21238"/>
    </source>
</evidence>
<proteinExistence type="inferred from homology"/>
<feature type="domain" description="Pus10-like C-terminal" evidence="6">
    <location>
        <begin position="284"/>
        <end position="534"/>
    </location>
</feature>
<comment type="similarity">
    <text evidence="1">Belongs to the pseudouridine synthase Pus10 family.</text>
</comment>
<evidence type="ECO:0000313" key="7">
    <source>
        <dbReference type="EMBL" id="KAG9396435.1"/>
    </source>
</evidence>
<dbReference type="InterPro" id="IPR020103">
    <property type="entry name" value="PsdUridine_synth_cat_dom_sf"/>
</dbReference>
<dbReference type="Gene3D" id="3.30.70.2510">
    <property type="match status" value="1"/>
</dbReference>
<evidence type="ECO:0000256" key="4">
    <source>
        <dbReference type="ARBA" id="ARBA00023235"/>
    </source>
</evidence>
<dbReference type="GO" id="GO:0160148">
    <property type="term" value="F:tRNA pseudouridine(55) synthase activity"/>
    <property type="evidence" value="ECO:0007669"/>
    <property type="project" value="UniProtKB-EC"/>
</dbReference>
<evidence type="ECO:0000256" key="3">
    <source>
        <dbReference type="ARBA" id="ARBA00022694"/>
    </source>
</evidence>